<evidence type="ECO:0000313" key="1">
    <source>
        <dbReference type="EMBL" id="RGK56599.1"/>
    </source>
</evidence>
<dbReference type="GO" id="GO:0003677">
    <property type="term" value="F:DNA binding"/>
    <property type="evidence" value="ECO:0007669"/>
    <property type="project" value="UniProtKB-KW"/>
</dbReference>
<reference evidence="6 7" key="1">
    <citation type="submission" date="2018-08" db="EMBL/GenBank/DDBJ databases">
        <title>A genome reference for cultivated species of the human gut microbiota.</title>
        <authorList>
            <person name="Zou Y."/>
            <person name="Xue W."/>
            <person name="Luo G."/>
        </authorList>
    </citation>
    <scope>NUCLEOTIDE SEQUENCE [LARGE SCALE GENOMIC DNA]</scope>
    <source>
        <strain evidence="3 10">AF24-16AC</strain>
        <strain evidence="5 9">AF31-28B-AC</strain>
        <strain evidence="4 8">AM17-44</strain>
        <strain evidence="2 6">OM08-14</strain>
        <strain evidence="1 7">TF10-3AC</strain>
    </source>
</reference>
<dbReference type="Proteomes" id="UP000284998">
    <property type="component" value="Unassembled WGS sequence"/>
</dbReference>
<dbReference type="EMBL" id="QSQT01000009">
    <property type="protein sequence ID" value="RGK56599.1"/>
    <property type="molecule type" value="Genomic_DNA"/>
</dbReference>
<dbReference type="EMBL" id="QRQK01000017">
    <property type="protein sequence ID" value="RHM96147.1"/>
    <property type="molecule type" value="Genomic_DNA"/>
</dbReference>
<evidence type="ECO:0000313" key="10">
    <source>
        <dbReference type="Proteomes" id="UP000285750"/>
    </source>
</evidence>
<dbReference type="Proteomes" id="UP000260862">
    <property type="component" value="Unassembled WGS sequence"/>
</dbReference>
<evidence type="ECO:0000313" key="2">
    <source>
        <dbReference type="EMBL" id="RGM41430.1"/>
    </source>
</evidence>
<dbReference type="Proteomes" id="UP000285109">
    <property type="component" value="Unassembled WGS sequence"/>
</dbReference>
<evidence type="ECO:0000313" key="9">
    <source>
        <dbReference type="Proteomes" id="UP000285109"/>
    </source>
</evidence>
<name>A0A3E4N451_9BACT</name>
<proteinExistence type="predicted"/>
<accession>A0A3E4N451</accession>
<protein>
    <submittedName>
        <fullName evidence="1">DNA-binding protein</fullName>
    </submittedName>
</protein>
<evidence type="ECO:0000313" key="4">
    <source>
        <dbReference type="EMBL" id="RHH39397.1"/>
    </source>
</evidence>
<keyword evidence="1" id="KW-0238">DNA-binding</keyword>
<evidence type="ECO:0000313" key="7">
    <source>
        <dbReference type="Proteomes" id="UP000260862"/>
    </source>
</evidence>
<dbReference type="EMBL" id="QRUY01000007">
    <property type="protein sequence ID" value="RGS09139.1"/>
    <property type="molecule type" value="Genomic_DNA"/>
</dbReference>
<dbReference type="EMBL" id="QSTF01000008">
    <property type="protein sequence ID" value="RGM41430.1"/>
    <property type="molecule type" value="Genomic_DNA"/>
</dbReference>
<gene>
    <name evidence="4" type="ORF">DW204_14145</name>
    <name evidence="3" type="ORF">DWY14_04945</name>
    <name evidence="5" type="ORF">DWZ34_09890</name>
    <name evidence="2" type="ORF">DXC17_05230</name>
    <name evidence="1" type="ORF">DXD04_05935</name>
</gene>
<comment type="caution">
    <text evidence="1">The sequence shown here is derived from an EMBL/GenBank/DDBJ whole genome shotgun (WGS) entry which is preliminary data.</text>
</comment>
<dbReference type="RefSeq" id="WP_117671714.1">
    <property type="nucleotide sequence ID" value="NZ_CAUDCD010000001.1"/>
</dbReference>
<sequence length="90" mass="10209">MNRYDKQSGYAPNASVTSLENCQVTGKLGKDTSSILYDLVDLEQIFKVTKRTLFNWRAKGFISFVNFGGKLYMTHEMLMACIEARKEGVC</sequence>
<evidence type="ECO:0000313" key="3">
    <source>
        <dbReference type="EMBL" id="RGS09139.1"/>
    </source>
</evidence>
<dbReference type="Proteomes" id="UP000285750">
    <property type="component" value="Unassembled WGS sequence"/>
</dbReference>
<evidence type="ECO:0000313" key="5">
    <source>
        <dbReference type="EMBL" id="RHM96147.1"/>
    </source>
</evidence>
<dbReference type="AlphaFoldDB" id="A0A3E4N451"/>
<dbReference type="EMBL" id="QRJS01000055">
    <property type="protein sequence ID" value="RHH39397.1"/>
    <property type="molecule type" value="Genomic_DNA"/>
</dbReference>
<evidence type="ECO:0000313" key="6">
    <source>
        <dbReference type="Proteomes" id="UP000260780"/>
    </source>
</evidence>
<keyword evidence="7" id="KW-1185">Reference proteome</keyword>
<organism evidence="1 7">
    <name type="scientific">Phocaeicola plebeius</name>
    <dbReference type="NCBI Taxonomy" id="310297"/>
    <lineage>
        <taxon>Bacteria</taxon>
        <taxon>Pseudomonadati</taxon>
        <taxon>Bacteroidota</taxon>
        <taxon>Bacteroidia</taxon>
        <taxon>Bacteroidales</taxon>
        <taxon>Bacteroidaceae</taxon>
        <taxon>Phocaeicola</taxon>
    </lineage>
</organism>
<dbReference type="Proteomes" id="UP000260780">
    <property type="component" value="Unassembled WGS sequence"/>
</dbReference>
<evidence type="ECO:0000313" key="8">
    <source>
        <dbReference type="Proteomes" id="UP000284998"/>
    </source>
</evidence>